<evidence type="ECO:0000256" key="7">
    <source>
        <dbReference type="SAM" id="MobiDB-lite"/>
    </source>
</evidence>
<feature type="transmembrane region" description="Helical" evidence="8">
    <location>
        <begin position="646"/>
        <end position="669"/>
    </location>
</feature>
<feature type="domain" description="CSC1/OSCA1-like 7TM region" evidence="9">
    <location>
        <begin position="428"/>
        <end position="675"/>
    </location>
</feature>
<feature type="transmembrane region" description="Helical" evidence="8">
    <location>
        <begin position="623"/>
        <end position="641"/>
    </location>
</feature>
<feature type="transmembrane region" description="Helical" evidence="8">
    <location>
        <begin position="142"/>
        <end position="163"/>
    </location>
</feature>
<evidence type="ECO:0000259" key="9">
    <source>
        <dbReference type="Pfam" id="PF02714"/>
    </source>
</evidence>
<evidence type="ECO:0000256" key="1">
    <source>
        <dbReference type="ARBA" id="ARBA00004141"/>
    </source>
</evidence>
<keyword evidence="3" id="KW-0813">Transport</keyword>
<evidence type="ECO:0000256" key="6">
    <source>
        <dbReference type="ARBA" id="ARBA00023136"/>
    </source>
</evidence>
<dbReference type="EMBL" id="JASJQH010000095">
    <property type="protein sequence ID" value="KAK9767175.1"/>
    <property type="molecule type" value="Genomic_DNA"/>
</dbReference>
<evidence type="ECO:0000313" key="13">
    <source>
        <dbReference type="Proteomes" id="UP001479436"/>
    </source>
</evidence>
<comment type="similarity">
    <text evidence="2">Belongs to the CSC1 (TC 1.A.17) family.</text>
</comment>
<dbReference type="Pfam" id="PF13967">
    <property type="entry name" value="RSN1_TM"/>
    <property type="match status" value="1"/>
</dbReference>
<dbReference type="Pfam" id="PF14703">
    <property type="entry name" value="PHM7_cyt"/>
    <property type="match status" value="1"/>
</dbReference>
<evidence type="ECO:0000256" key="2">
    <source>
        <dbReference type="ARBA" id="ARBA00007779"/>
    </source>
</evidence>
<evidence type="ECO:0000256" key="5">
    <source>
        <dbReference type="ARBA" id="ARBA00022989"/>
    </source>
</evidence>
<reference evidence="12 13" key="1">
    <citation type="submission" date="2023-04" db="EMBL/GenBank/DDBJ databases">
        <title>Genome of Basidiobolus ranarum AG-B5.</title>
        <authorList>
            <person name="Stajich J.E."/>
            <person name="Carter-House D."/>
            <person name="Gryganskyi A."/>
        </authorList>
    </citation>
    <scope>NUCLEOTIDE SEQUENCE [LARGE SCALE GENOMIC DNA]</scope>
    <source>
        <strain evidence="12 13">AG-B5</strain>
    </source>
</reference>
<feature type="transmembrane region" description="Helical" evidence="8">
    <location>
        <begin position="102"/>
        <end position="122"/>
    </location>
</feature>
<evidence type="ECO:0000313" key="12">
    <source>
        <dbReference type="EMBL" id="KAK9767175.1"/>
    </source>
</evidence>
<feature type="transmembrane region" description="Helical" evidence="8">
    <location>
        <begin position="483"/>
        <end position="503"/>
    </location>
</feature>
<name>A0ABR2X080_9FUNG</name>
<feature type="transmembrane region" description="Helical" evidence="8">
    <location>
        <begin position="523"/>
        <end position="546"/>
    </location>
</feature>
<feature type="transmembrane region" description="Helical" evidence="8">
    <location>
        <begin position="681"/>
        <end position="701"/>
    </location>
</feature>
<organism evidence="12 13">
    <name type="scientific">Basidiobolus ranarum</name>
    <dbReference type="NCBI Taxonomy" id="34480"/>
    <lineage>
        <taxon>Eukaryota</taxon>
        <taxon>Fungi</taxon>
        <taxon>Fungi incertae sedis</taxon>
        <taxon>Zoopagomycota</taxon>
        <taxon>Entomophthoromycotina</taxon>
        <taxon>Basidiobolomycetes</taxon>
        <taxon>Basidiobolales</taxon>
        <taxon>Basidiobolaceae</taxon>
        <taxon>Basidiobolus</taxon>
    </lineage>
</organism>
<keyword evidence="5 8" id="KW-1133">Transmembrane helix</keyword>
<comment type="caution">
    <text evidence="12">The sequence shown here is derived from an EMBL/GenBank/DDBJ whole genome shotgun (WGS) entry which is preliminary data.</text>
</comment>
<dbReference type="InterPro" id="IPR027815">
    <property type="entry name" value="CSC1/OSCA1-like_cyt"/>
</dbReference>
<feature type="transmembrane region" description="Helical" evidence="8">
    <location>
        <begin position="436"/>
        <end position="456"/>
    </location>
</feature>
<dbReference type="Proteomes" id="UP001479436">
    <property type="component" value="Unassembled WGS sequence"/>
</dbReference>
<evidence type="ECO:0000256" key="4">
    <source>
        <dbReference type="ARBA" id="ARBA00022692"/>
    </source>
</evidence>
<evidence type="ECO:0008006" key="14">
    <source>
        <dbReference type="Google" id="ProtNLM"/>
    </source>
</evidence>
<dbReference type="Pfam" id="PF02714">
    <property type="entry name" value="RSN1_7TM"/>
    <property type="match status" value="1"/>
</dbReference>
<feature type="transmembrane region" description="Helical" evidence="8">
    <location>
        <begin position="583"/>
        <end position="603"/>
    </location>
</feature>
<feature type="transmembrane region" description="Helical" evidence="8">
    <location>
        <begin position="14"/>
        <end position="35"/>
    </location>
</feature>
<keyword evidence="6 8" id="KW-0472">Membrane</keyword>
<accession>A0ABR2X080</accession>
<feature type="domain" description="CSC1/OSCA1-like N-terminal transmembrane" evidence="10">
    <location>
        <begin position="18"/>
        <end position="164"/>
    </location>
</feature>
<feature type="region of interest" description="Disordered" evidence="7">
    <location>
        <begin position="781"/>
        <end position="806"/>
    </location>
</feature>
<dbReference type="InterPro" id="IPR003864">
    <property type="entry name" value="CSC1/OSCA1-like_7TM"/>
</dbReference>
<keyword evidence="4 8" id="KW-0812">Transmembrane</keyword>
<keyword evidence="13" id="KW-1185">Reference proteome</keyword>
<gene>
    <name evidence="12" type="ORF">K7432_003205</name>
</gene>
<evidence type="ECO:0000259" key="11">
    <source>
        <dbReference type="Pfam" id="PF14703"/>
    </source>
</evidence>
<comment type="subcellular location">
    <subcellularLocation>
        <location evidence="1">Membrane</location>
        <topology evidence="1">Multi-pass membrane protein</topology>
    </subcellularLocation>
</comment>
<dbReference type="PANTHER" id="PTHR13018">
    <property type="entry name" value="PROBABLE MEMBRANE PROTEIN DUF221-RELATED"/>
    <property type="match status" value="1"/>
</dbReference>
<feature type="compositionally biased region" description="Low complexity" evidence="7">
    <location>
        <begin position="883"/>
        <end position="893"/>
    </location>
</feature>
<feature type="compositionally biased region" description="Polar residues" evidence="7">
    <location>
        <begin position="781"/>
        <end position="796"/>
    </location>
</feature>
<evidence type="ECO:0000259" key="10">
    <source>
        <dbReference type="Pfam" id="PF13967"/>
    </source>
</evidence>
<dbReference type="PANTHER" id="PTHR13018:SF139">
    <property type="entry name" value="PHOSPHATE METABOLISM PROTEIN 7"/>
    <property type="match status" value="1"/>
</dbReference>
<feature type="region of interest" description="Disordered" evidence="7">
    <location>
        <begin position="868"/>
        <end position="895"/>
    </location>
</feature>
<feature type="domain" description="CSC1/OSCA1-like cytosolic" evidence="11">
    <location>
        <begin position="189"/>
        <end position="417"/>
    </location>
</feature>
<dbReference type="InterPro" id="IPR032880">
    <property type="entry name" value="CSC1/OSCA1-like_N"/>
</dbReference>
<sequence>MTTLGTATNYSPTLVGVSTQLGLSVAITLSGLVTFELNRRWKLTQHLYHSRCYLEKNPTPLPPPRPLAWIWNSLTLKENFYLTHVGLDAVMYIRFLEMAFQLLLFTLLTVGAILMPLNFFAQQTMLVDVDKISIGNIPNGSSMFWIHWLLTYFFSASTLYLLLKNTQEYIEMRTLYLQNQARKGCVHTRTVIVTHIPDTMRHEERLRSFYASLGLGEVDSVTLVRHTGKISRKIQRRENMLRELEYAHIKLARQVLSNIKKDGVYALKPEFSNSNQKLDISQLLHCLLSSLEHSETTSSVLPIQSNSSEMLWSILARFNRQVFDQFQSIHKTGVLGTGQKVVSIDYYLRKFNSLDRRIAELRHATENAYYYKPTSTAFITFKTQASAQLCSQTISRVDPRFCHTKLAPEPRDILWRNHTVSSNGKWLRRAIVNGSIWALTVLWLFPSTYFVSFASYEKLSERWPSLVIIGTANPWLKSVIQNVLPSLLISLFMVAMPNIFLGISMWECFSSYSSLESAVVNRYYRFAIFNVLFVFLLGFAFIEVILEVIQTPTSITSVLAKNLPQGAAFFINYVILQTASHGLEIAQIGSSLFYSLLFANRWYARTPRDLQNARRPWSFPFYYYFPTHILVLVICITYSIINPLILLCGVMYFGIALIVYKYQFAYVYVKRYEYNALKEAISPSIGLVPLLGGTVAFKVICRSKFRNRMKYIPLECLCDRDSPTEAKETMNTQLGTLAEPSPSSMNQFESSTNVYSPFHSKRFRSNSHGTNPSPLSHMSFVSESSKNTRAVNLSTPSEKRTDTCDNNTSWLQNRQSKGLAHDVGNSNHYNINQSEKIDADDDIQPDSFELKIELYPDELDDAKDSELNLPIENPSPRLNTFPTQTSKTSSSKQRWGKIQQQIIRNPLLSLFLHPFANSSAPTNINLDEIPPIPELPCRETYQDDTNPYETYIHPDFIRPLPKRLWLPKDPFKKLHDLDNDIIEFGTALHSSLLEGSAKTNGVIAQDATSKQPTNILGYLGHSLPRKQRFTCHNNEHIKVAHKTRQANKAAVRYDAIFNTQTNQLELVNSSKTSLSPSSNEVDSTRLRKDPEGFIHLMRSGLVDFVNKSEILLPWTHKNEDELDEAAQGALETDSVRSSVSSGLSM</sequence>
<evidence type="ECO:0000256" key="3">
    <source>
        <dbReference type="ARBA" id="ARBA00022448"/>
    </source>
</evidence>
<proteinExistence type="inferred from homology"/>
<dbReference type="InterPro" id="IPR045122">
    <property type="entry name" value="Csc1-like"/>
</dbReference>
<evidence type="ECO:0000256" key="8">
    <source>
        <dbReference type="SAM" id="Phobius"/>
    </source>
</evidence>
<protein>
    <recommendedName>
        <fullName evidence="14">DUF221-domain-containing protein</fullName>
    </recommendedName>
</protein>